<reference evidence="2 3" key="1">
    <citation type="journal article" date="2024" name="J Genomics">
        <title>Draft genome sequencing and assembly of Favolaschia claudopus CIRM-BRFM 2984 isolated from oak limbs.</title>
        <authorList>
            <person name="Navarro D."/>
            <person name="Drula E."/>
            <person name="Chaduli D."/>
            <person name="Cazenave R."/>
            <person name="Ahrendt S."/>
            <person name="Wang J."/>
            <person name="Lipzen A."/>
            <person name="Daum C."/>
            <person name="Barry K."/>
            <person name="Grigoriev I.V."/>
            <person name="Favel A."/>
            <person name="Rosso M.N."/>
            <person name="Martin F."/>
        </authorList>
    </citation>
    <scope>NUCLEOTIDE SEQUENCE [LARGE SCALE GENOMIC DNA]</scope>
    <source>
        <strain evidence="2 3">CIRM-BRFM 2984</strain>
    </source>
</reference>
<protein>
    <submittedName>
        <fullName evidence="2">Uncharacterized protein</fullName>
    </submittedName>
</protein>
<proteinExistence type="predicted"/>
<dbReference type="Proteomes" id="UP001362999">
    <property type="component" value="Unassembled WGS sequence"/>
</dbReference>
<evidence type="ECO:0000256" key="1">
    <source>
        <dbReference type="SAM" id="MobiDB-lite"/>
    </source>
</evidence>
<gene>
    <name evidence="2" type="ORF">R3P38DRAFT_3169577</name>
</gene>
<evidence type="ECO:0000313" key="3">
    <source>
        <dbReference type="Proteomes" id="UP001362999"/>
    </source>
</evidence>
<dbReference type="EMBL" id="JAWWNJ010000004">
    <property type="protein sequence ID" value="KAK7058074.1"/>
    <property type="molecule type" value="Genomic_DNA"/>
</dbReference>
<feature type="region of interest" description="Disordered" evidence="1">
    <location>
        <begin position="162"/>
        <end position="213"/>
    </location>
</feature>
<sequence length="213" mass="23808">MPAADRFPKEYKVHVVTALIALLRLATRRISQDRQKTRERDMHGRGAFTPVVLTFLEHLAQRGAHVIALTPHPVDAEHIATYLDLLRSTTSNENIYAERCDLASWLPRANTALHRAMLTVPVERDIRIVNVVNGSIPPTRPASSPTFCANKRLMRSNPLRLQRRRHLTSSPNQPAPSTPSSRTTSNASSMSSALQSLRLRRNPTLSQSQSLQA</sequence>
<feature type="compositionally biased region" description="Low complexity" evidence="1">
    <location>
        <begin position="178"/>
        <end position="197"/>
    </location>
</feature>
<comment type="caution">
    <text evidence="2">The sequence shown here is derived from an EMBL/GenBank/DDBJ whole genome shotgun (WGS) entry which is preliminary data.</text>
</comment>
<accession>A0AAW0DZ49</accession>
<evidence type="ECO:0000313" key="2">
    <source>
        <dbReference type="EMBL" id="KAK7058074.1"/>
    </source>
</evidence>
<feature type="compositionally biased region" description="Polar residues" evidence="1">
    <location>
        <begin position="203"/>
        <end position="213"/>
    </location>
</feature>
<keyword evidence="3" id="KW-1185">Reference proteome</keyword>
<dbReference type="AlphaFoldDB" id="A0AAW0DZ49"/>
<organism evidence="2 3">
    <name type="scientific">Favolaschia claudopus</name>
    <dbReference type="NCBI Taxonomy" id="2862362"/>
    <lineage>
        <taxon>Eukaryota</taxon>
        <taxon>Fungi</taxon>
        <taxon>Dikarya</taxon>
        <taxon>Basidiomycota</taxon>
        <taxon>Agaricomycotina</taxon>
        <taxon>Agaricomycetes</taxon>
        <taxon>Agaricomycetidae</taxon>
        <taxon>Agaricales</taxon>
        <taxon>Marasmiineae</taxon>
        <taxon>Mycenaceae</taxon>
        <taxon>Favolaschia</taxon>
    </lineage>
</organism>
<name>A0AAW0DZ49_9AGAR</name>